<dbReference type="RefSeq" id="WP_232569603.1">
    <property type="nucleotide sequence ID" value="NZ_CP089466.1"/>
</dbReference>
<feature type="region of interest" description="Disordered" evidence="6">
    <location>
        <begin position="271"/>
        <end position="311"/>
    </location>
</feature>
<dbReference type="SUPFAM" id="SSF55874">
    <property type="entry name" value="ATPase domain of HSP90 chaperone/DNA topoisomerase II/histidine kinase"/>
    <property type="match status" value="1"/>
</dbReference>
<evidence type="ECO:0000313" key="8">
    <source>
        <dbReference type="EMBL" id="MFC3478881.1"/>
    </source>
</evidence>
<dbReference type="Proteomes" id="UP001595660">
    <property type="component" value="Unassembled WGS sequence"/>
</dbReference>
<dbReference type="Pfam" id="PF00512">
    <property type="entry name" value="HisKA"/>
    <property type="match status" value="1"/>
</dbReference>
<dbReference type="Gene3D" id="3.30.565.10">
    <property type="entry name" value="Histidine kinase-like ATPase, C-terminal domain"/>
    <property type="match status" value="1"/>
</dbReference>
<evidence type="ECO:0000256" key="5">
    <source>
        <dbReference type="ARBA" id="ARBA00023012"/>
    </source>
</evidence>
<evidence type="ECO:0000259" key="7">
    <source>
        <dbReference type="PROSITE" id="PS50109"/>
    </source>
</evidence>
<proteinExistence type="predicted"/>
<gene>
    <name evidence="8" type="ORF">ACFOKC_14210</name>
</gene>
<keyword evidence="5" id="KW-0902">Two-component regulatory system</keyword>
<dbReference type="SUPFAM" id="SSF47384">
    <property type="entry name" value="Homodimeric domain of signal transducing histidine kinase"/>
    <property type="match status" value="1"/>
</dbReference>
<dbReference type="InterPro" id="IPR050736">
    <property type="entry name" value="Sensor_HK_Regulatory"/>
</dbReference>
<dbReference type="EMBL" id="JBHRWN010000002">
    <property type="protein sequence ID" value="MFC3478881.1"/>
    <property type="molecule type" value="Genomic_DNA"/>
</dbReference>
<dbReference type="PROSITE" id="PS50109">
    <property type="entry name" value="HIS_KIN"/>
    <property type="match status" value="1"/>
</dbReference>
<dbReference type="Gene3D" id="1.10.287.130">
    <property type="match status" value="1"/>
</dbReference>
<organism evidence="8 9">
    <name type="scientific">Halobacterium litoreum</name>
    <dbReference type="NCBI Taxonomy" id="2039234"/>
    <lineage>
        <taxon>Archaea</taxon>
        <taxon>Methanobacteriati</taxon>
        <taxon>Methanobacteriota</taxon>
        <taxon>Stenosarchaea group</taxon>
        <taxon>Halobacteria</taxon>
        <taxon>Halobacteriales</taxon>
        <taxon>Halobacteriaceae</taxon>
        <taxon>Halobacterium</taxon>
    </lineage>
</organism>
<dbReference type="GO" id="GO:0004673">
    <property type="term" value="F:protein histidine kinase activity"/>
    <property type="evidence" value="ECO:0007669"/>
    <property type="project" value="UniProtKB-EC"/>
</dbReference>
<evidence type="ECO:0000313" key="9">
    <source>
        <dbReference type="Proteomes" id="UP001595660"/>
    </source>
</evidence>
<dbReference type="InterPro" id="IPR003594">
    <property type="entry name" value="HATPase_dom"/>
</dbReference>
<dbReference type="InterPro" id="IPR005467">
    <property type="entry name" value="His_kinase_dom"/>
</dbReference>
<evidence type="ECO:0000256" key="1">
    <source>
        <dbReference type="ARBA" id="ARBA00000085"/>
    </source>
</evidence>
<evidence type="ECO:0000256" key="4">
    <source>
        <dbReference type="ARBA" id="ARBA00022777"/>
    </source>
</evidence>
<dbReference type="SMART" id="SM00388">
    <property type="entry name" value="HisKA"/>
    <property type="match status" value="1"/>
</dbReference>
<keyword evidence="4 8" id="KW-0418">Kinase</keyword>
<reference evidence="8 9" key="1">
    <citation type="journal article" date="2019" name="Int. J. Syst. Evol. Microbiol.">
        <title>The Global Catalogue of Microorganisms (GCM) 10K type strain sequencing project: providing services to taxonomists for standard genome sequencing and annotation.</title>
        <authorList>
            <consortium name="The Broad Institute Genomics Platform"/>
            <consortium name="The Broad Institute Genome Sequencing Center for Infectious Disease"/>
            <person name="Wu L."/>
            <person name="Ma J."/>
        </authorList>
    </citation>
    <scope>NUCLEOTIDE SEQUENCE [LARGE SCALE GENOMIC DNA]</scope>
    <source>
        <strain evidence="8 9">CGMCC 1.12562</strain>
    </source>
</reference>
<dbReference type="InterPro" id="IPR036890">
    <property type="entry name" value="HATPase_C_sf"/>
</dbReference>
<dbReference type="AlphaFoldDB" id="A0ABD5NHW8"/>
<accession>A0ABD5NHW8</accession>
<protein>
    <recommendedName>
        <fullName evidence="2">histidine kinase</fullName>
        <ecNumber evidence="2">2.7.13.3</ecNumber>
    </recommendedName>
</protein>
<feature type="domain" description="Histidine kinase" evidence="7">
    <location>
        <begin position="135"/>
        <end position="311"/>
    </location>
</feature>
<keyword evidence="3" id="KW-0808">Transferase</keyword>
<dbReference type="InterPro" id="IPR036097">
    <property type="entry name" value="HisK_dim/P_sf"/>
</dbReference>
<comment type="caution">
    <text evidence="8">The sequence shown here is derived from an EMBL/GenBank/DDBJ whole genome shotgun (WGS) entry which is preliminary data.</text>
</comment>
<dbReference type="EC" id="2.7.13.3" evidence="2"/>
<feature type="compositionally biased region" description="Low complexity" evidence="6">
    <location>
        <begin position="275"/>
        <end position="285"/>
    </location>
</feature>
<dbReference type="GeneID" id="69118105"/>
<keyword evidence="9" id="KW-1185">Reference proteome</keyword>
<dbReference type="PANTHER" id="PTHR43711">
    <property type="entry name" value="TWO-COMPONENT HISTIDINE KINASE"/>
    <property type="match status" value="1"/>
</dbReference>
<evidence type="ECO:0000256" key="6">
    <source>
        <dbReference type="SAM" id="MobiDB-lite"/>
    </source>
</evidence>
<evidence type="ECO:0000256" key="3">
    <source>
        <dbReference type="ARBA" id="ARBA00022679"/>
    </source>
</evidence>
<dbReference type="GO" id="GO:0000160">
    <property type="term" value="P:phosphorelay signal transduction system"/>
    <property type="evidence" value="ECO:0007669"/>
    <property type="project" value="UniProtKB-KW"/>
</dbReference>
<dbReference type="InterPro" id="IPR003661">
    <property type="entry name" value="HisK_dim/P_dom"/>
</dbReference>
<dbReference type="PANTHER" id="PTHR43711:SF1">
    <property type="entry name" value="HISTIDINE KINASE 1"/>
    <property type="match status" value="1"/>
</dbReference>
<sequence>MADVRVLVNDRGNRNALAALVERGGHEVVDDGTAADLFVVDDRSLPEHRATLREETERRSPEFCPVVLVRRPDTRLDLASVTGSDDGTPRVVDETVTAPVDASVFFRRLSNLLVRQRQTRELAARNERLETFASTVAHEIRNPLNVVTGRLELARETGDEAHFDAMGRELERIDRLVDDVLALARTGDVSVDGAPVDLRAVVRTCWQAVDSSDATIYVDVDGAVLADEDRLTQLVGNLLRNAVEHGGEGVTVTVGDLDDCEGFYVADDGSGIPQGTATTSSNGASRARRRAPGSGCPWCRRSPTRTAGPSR</sequence>
<evidence type="ECO:0000256" key="2">
    <source>
        <dbReference type="ARBA" id="ARBA00012438"/>
    </source>
</evidence>
<dbReference type="Pfam" id="PF02518">
    <property type="entry name" value="HATPase_c"/>
    <property type="match status" value="1"/>
</dbReference>
<comment type="catalytic activity">
    <reaction evidence="1">
        <text>ATP + protein L-histidine = ADP + protein N-phospho-L-histidine.</text>
        <dbReference type="EC" id="2.7.13.3"/>
    </reaction>
</comment>
<dbReference type="CDD" id="cd00082">
    <property type="entry name" value="HisKA"/>
    <property type="match status" value="1"/>
</dbReference>
<name>A0ABD5NHW8_9EURY</name>